<dbReference type="InterPro" id="IPR053222">
    <property type="entry name" value="Zygotic_Embryogenesis-Asso"/>
</dbReference>
<evidence type="ECO:0000259" key="1">
    <source>
        <dbReference type="PROSITE" id="PS50181"/>
    </source>
</evidence>
<dbReference type="PANTHER" id="PTHR22899">
    <property type="entry name" value="CYCLIN-RELATED F-BOX FAMILY"/>
    <property type="match status" value="1"/>
</dbReference>
<dbReference type="PANTHER" id="PTHR22899:SF0">
    <property type="entry name" value="F-BOX ASSOCIATED DOMAIN-CONTAINING PROTEIN-RELATED"/>
    <property type="match status" value="1"/>
</dbReference>
<dbReference type="EMBL" id="PDUG01000005">
    <property type="protein sequence ID" value="PIC30280.1"/>
    <property type="molecule type" value="Genomic_DNA"/>
</dbReference>
<sequence>MPINILSLPSKDLQYALDCMDIGDLVAFSLCSKRTKNLVESSNRQLYRFAVLVYENRIRFEMDVGTIETIYDRVFLDIFDFYIIRLGDRTQVWMRQEFNRSDWIAHLMNIFNDSMITFLSIENDSLSYLDTIKLFFSKMSHPSYQ</sequence>
<feature type="domain" description="F-box" evidence="1">
    <location>
        <begin position="2"/>
        <end position="50"/>
    </location>
</feature>
<evidence type="ECO:0000313" key="3">
    <source>
        <dbReference type="Proteomes" id="UP000230233"/>
    </source>
</evidence>
<dbReference type="Proteomes" id="UP000230233">
    <property type="component" value="Chromosome V"/>
</dbReference>
<organism evidence="2 3">
    <name type="scientific">Caenorhabditis nigoni</name>
    <dbReference type="NCBI Taxonomy" id="1611254"/>
    <lineage>
        <taxon>Eukaryota</taxon>
        <taxon>Metazoa</taxon>
        <taxon>Ecdysozoa</taxon>
        <taxon>Nematoda</taxon>
        <taxon>Chromadorea</taxon>
        <taxon>Rhabditida</taxon>
        <taxon>Rhabditina</taxon>
        <taxon>Rhabditomorpha</taxon>
        <taxon>Rhabditoidea</taxon>
        <taxon>Rhabditidae</taxon>
        <taxon>Peloderinae</taxon>
        <taxon>Caenorhabditis</taxon>
    </lineage>
</organism>
<dbReference type="PROSITE" id="PS50181">
    <property type="entry name" value="FBOX"/>
    <property type="match status" value="1"/>
</dbReference>
<reference evidence="3" key="1">
    <citation type="submission" date="2017-10" db="EMBL/GenBank/DDBJ databases">
        <title>Rapid genome shrinkage in a self-fertile nematode reveals novel sperm competition proteins.</title>
        <authorList>
            <person name="Yin D."/>
            <person name="Schwarz E.M."/>
            <person name="Thomas C.G."/>
            <person name="Felde R.L."/>
            <person name="Korf I.F."/>
            <person name="Cutter A.D."/>
            <person name="Schartner C.M."/>
            <person name="Ralston E.J."/>
            <person name="Meyer B.J."/>
            <person name="Haag E.S."/>
        </authorList>
    </citation>
    <scope>NUCLEOTIDE SEQUENCE [LARGE SCALE GENOMIC DNA]</scope>
    <source>
        <strain evidence="3">JU1422</strain>
    </source>
</reference>
<gene>
    <name evidence="2" type="primary">Cnig_chr_V.g21577</name>
    <name evidence="2" type="ORF">B9Z55_021577</name>
</gene>
<evidence type="ECO:0000313" key="2">
    <source>
        <dbReference type="EMBL" id="PIC30280.1"/>
    </source>
</evidence>
<dbReference type="Pfam" id="PF00646">
    <property type="entry name" value="F-box"/>
    <property type="match status" value="1"/>
</dbReference>
<name>A0A2G5TSJ6_9PELO</name>
<comment type="caution">
    <text evidence="2">The sequence shown here is derived from an EMBL/GenBank/DDBJ whole genome shotgun (WGS) entry which is preliminary data.</text>
</comment>
<keyword evidence="3" id="KW-1185">Reference proteome</keyword>
<dbReference type="InterPro" id="IPR001810">
    <property type="entry name" value="F-box_dom"/>
</dbReference>
<dbReference type="AlphaFoldDB" id="A0A2G5TSJ6"/>
<protein>
    <recommendedName>
        <fullName evidence="1">F-box domain-containing protein</fullName>
    </recommendedName>
</protein>
<accession>A0A2G5TSJ6</accession>
<proteinExistence type="predicted"/>